<dbReference type="AlphaFoldDB" id="A0A846HDU0"/>
<dbReference type="EMBL" id="JTCM02000073">
    <property type="protein sequence ID" value="NEU75562.1"/>
    <property type="molecule type" value="Genomic_DNA"/>
</dbReference>
<sequence length="67" mass="6906">MIMTPKSGLFLAGCCVTAIAGVGSVFELSSGQPDLGMQTTAIILALSIPLTGLFFFAAVRDTKANIK</sequence>
<dbReference type="Proteomes" id="UP000031549">
    <property type="component" value="Unassembled WGS sequence"/>
</dbReference>
<protein>
    <submittedName>
        <fullName evidence="2">Uncharacterized protein</fullName>
    </submittedName>
</protein>
<keyword evidence="3" id="KW-1185">Reference proteome</keyword>
<reference evidence="2 3" key="1">
    <citation type="journal article" date="2015" name="Genome Announc.">
        <title>Draft Genome Sequence of Cyanobacterium Hassallia byssoidea Strain VB512170, Isolated from Monuments in India.</title>
        <authorList>
            <person name="Singh D."/>
            <person name="Chandrababunaidu M.M."/>
            <person name="Panda A."/>
            <person name="Sen D."/>
            <person name="Bhattacharyya S."/>
            <person name="Adhikary S.P."/>
            <person name="Tripathy S."/>
        </authorList>
    </citation>
    <scope>NUCLEOTIDE SEQUENCE [LARGE SCALE GENOMIC DNA]</scope>
    <source>
        <strain evidence="2 3">VB512170</strain>
    </source>
</reference>
<evidence type="ECO:0000313" key="2">
    <source>
        <dbReference type="EMBL" id="NEU75562.1"/>
    </source>
</evidence>
<keyword evidence="1" id="KW-1133">Transmembrane helix</keyword>
<keyword evidence="1" id="KW-0812">Transmembrane</keyword>
<gene>
    <name evidence="2" type="ORF">PI95_024135</name>
</gene>
<comment type="caution">
    <text evidence="2">The sequence shown here is derived from an EMBL/GenBank/DDBJ whole genome shotgun (WGS) entry which is preliminary data.</text>
</comment>
<evidence type="ECO:0000313" key="3">
    <source>
        <dbReference type="Proteomes" id="UP000031549"/>
    </source>
</evidence>
<name>A0A846HDU0_9CYAN</name>
<feature type="transmembrane region" description="Helical" evidence="1">
    <location>
        <begin position="40"/>
        <end position="59"/>
    </location>
</feature>
<dbReference type="RefSeq" id="WP_039741223.1">
    <property type="nucleotide sequence ID" value="NZ_JTCM02000073.1"/>
</dbReference>
<accession>A0A846HDU0</accession>
<proteinExistence type="predicted"/>
<evidence type="ECO:0000256" key="1">
    <source>
        <dbReference type="SAM" id="Phobius"/>
    </source>
</evidence>
<organism evidence="2 3">
    <name type="scientific">Hassallia byssoidea VB512170</name>
    <dbReference type="NCBI Taxonomy" id="1304833"/>
    <lineage>
        <taxon>Bacteria</taxon>
        <taxon>Bacillati</taxon>
        <taxon>Cyanobacteriota</taxon>
        <taxon>Cyanophyceae</taxon>
        <taxon>Nostocales</taxon>
        <taxon>Tolypothrichaceae</taxon>
        <taxon>Hassallia</taxon>
    </lineage>
</organism>
<keyword evidence="1" id="KW-0472">Membrane</keyword>